<dbReference type="PANTHER" id="PTHR24637">
    <property type="entry name" value="COLLAGEN"/>
    <property type="match status" value="1"/>
</dbReference>
<gene>
    <name evidence="2" type="ORF">UFOPK1773_00804</name>
</gene>
<dbReference type="Pfam" id="PF01391">
    <property type="entry name" value="Collagen"/>
    <property type="match status" value="1"/>
</dbReference>
<evidence type="ECO:0000256" key="1">
    <source>
        <dbReference type="SAM" id="MobiDB-lite"/>
    </source>
</evidence>
<evidence type="ECO:0000313" key="2">
    <source>
        <dbReference type="EMBL" id="CAB4590414.1"/>
    </source>
</evidence>
<sequence length="338" mass="32496">MKGSRSLIAITIATTLALIPSAIAAPKTTSKAAGRVTTTVVNTILSGTGVPSKTLGINGDFYIDTKNLNLYGPKTKGVWKVATSLKQTDTKSVTTVIGETGSTGEKGDKGDRGATGSTGATGSAGVAGVAGAKGSDGAPGASGPAGLAGSNGAPGPSGSNGSPGAAGSTGPAGASGGQGIQGVKGDTGNVGATGSTGPAGVSVGMQSTITFEGPLAGALGSVKSSNAFGNFSAGKNYVLRILISTYDANQSMQNYGLGFGIAVTAGTATINTSYVVMNGTQYSAGNRIYISVVADVVLNGTSNLDPYSLIVTLTSGANGGASIAATGTLTKIEVGSIG</sequence>
<proteinExistence type="predicted"/>
<dbReference type="AlphaFoldDB" id="A0A6J6FTU2"/>
<accession>A0A6J6FTU2</accession>
<feature type="compositionally biased region" description="Gly residues" evidence="1">
    <location>
        <begin position="173"/>
        <end position="182"/>
    </location>
</feature>
<organism evidence="2">
    <name type="scientific">freshwater metagenome</name>
    <dbReference type="NCBI Taxonomy" id="449393"/>
    <lineage>
        <taxon>unclassified sequences</taxon>
        <taxon>metagenomes</taxon>
        <taxon>ecological metagenomes</taxon>
    </lineage>
</organism>
<dbReference type="InterPro" id="IPR008160">
    <property type="entry name" value="Collagen"/>
</dbReference>
<reference evidence="2" key="1">
    <citation type="submission" date="2020-05" db="EMBL/GenBank/DDBJ databases">
        <authorList>
            <person name="Chiriac C."/>
            <person name="Salcher M."/>
            <person name="Ghai R."/>
            <person name="Kavagutti S V."/>
        </authorList>
    </citation>
    <scope>NUCLEOTIDE SEQUENCE</scope>
</reference>
<feature type="region of interest" description="Disordered" evidence="1">
    <location>
        <begin position="96"/>
        <end position="196"/>
    </location>
</feature>
<feature type="compositionally biased region" description="Low complexity" evidence="1">
    <location>
        <begin position="114"/>
        <end position="172"/>
    </location>
</feature>
<dbReference type="EMBL" id="CAEZUA010000048">
    <property type="protein sequence ID" value="CAB4590414.1"/>
    <property type="molecule type" value="Genomic_DNA"/>
</dbReference>
<dbReference type="PANTHER" id="PTHR24637:SF421">
    <property type="entry name" value="CUTICLE COLLAGEN DPY-2"/>
    <property type="match status" value="1"/>
</dbReference>
<name>A0A6J6FTU2_9ZZZZ</name>
<protein>
    <submittedName>
        <fullName evidence="2">Unannotated protein</fullName>
    </submittedName>
</protein>